<protein>
    <submittedName>
        <fullName evidence="2">Uncharacterized protein</fullName>
    </submittedName>
</protein>
<gene>
    <name evidence="2" type="ORF">AAF712_010797</name>
</gene>
<evidence type="ECO:0000256" key="1">
    <source>
        <dbReference type="SAM" id="MobiDB-lite"/>
    </source>
</evidence>
<evidence type="ECO:0000313" key="2">
    <source>
        <dbReference type="EMBL" id="KAL0062313.1"/>
    </source>
</evidence>
<proteinExistence type="predicted"/>
<organism evidence="2 3">
    <name type="scientific">Marasmius tenuissimus</name>
    <dbReference type="NCBI Taxonomy" id="585030"/>
    <lineage>
        <taxon>Eukaryota</taxon>
        <taxon>Fungi</taxon>
        <taxon>Dikarya</taxon>
        <taxon>Basidiomycota</taxon>
        <taxon>Agaricomycotina</taxon>
        <taxon>Agaricomycetes</taxon>
        <taxon>Agaricomycetidae</taxon>
        <taxon>Agaricales</taxon>
        <taxon>Marasmiineae</taxon>
        <taxon>Marasmiaceae</taxon>
        <taxon>Marasmius</taxon>
    </lineage>
</organism>
<keyword evidence="3" id="KW-1185">Reference proteome</keyword>
<feature type="region of interest" description="Disordered" evidence="1">
    <location>
        <begin position="216"/>
        <end position="237"/>
    </location>
</feature>
<dbReference type="EMBL" id="JBBXMP010000108">
    <property type="protein sequence ID" value="KAL0062313.1"/>
    <property type="molecule type" value="Genomic_DNA"/>
</dbReference>
<evidence type="ECO:0000313" key="3">
    <source>
        <dbReference type="Proteomes" id="UP001437256"/>
    </source>
</evidence>
<accession>A0ABR2ZNJ8</accession>
<comment type="caution">
    <text evidence="2">The sequence shown here is derived from an EMBL/GenBank/DDBJ whole genome shotgun (WGS) entry which is preliminary data.</text>
</comment>
<dbReference type="Proteomes" id="UP001437256">
    <property type="component" value="Unassembled WGS sequence"/>
</dbReference>
<name>A0ABR2ZNJ8_9AGAR</name>
<reference evidence="2 3" key="1">
    <citation type="submission" date="2024-05" db="EMBL/GenBank/DDBJ databases">
        <title>A draft genome resource for the thread blight pathogen Marasmius tenuissimus strain MS-2.</title>
        <authorList>
            <person name="Yulfo-Soto G.E."/>
            <person name="Baruah I.K."/>
            <person name="Amoako-Attah I."/>
            <person name="Bukari Y."/>
            <person name="Meinhardt L.W."/>
            <person name="Bailey B.A."/>
            <person name="Cohen S.P."/>
        </authorList>
    </citation>
    <scope>NUCLEOTIDE SEQUENCE [LARGE SCALE GENOMIC DNA]</scope>
    <source>
        <strain evidence="2 3">MS-2</strain>
    </source>
</reference>
<sequence length="237" mass="27090">MGGAGLRLLITHPIDFTPFFIHESQYHIRQEEWLAQAGWIFGRLQVPREKWSSSAIVNGFTLQLSSDTIRSFETEQNDWTVDPMGLPCYLFIPPVPELPNGTPDIETWLRGENLYYYSRDPEGGSAITERERIALGLPSYTSEAYLDYVYWEADAYNFMEQWQKAKGFDYSTAEYAESLGFLIVEAIPEDELRFEDLIRAHSEDVLTDDLMDVDSNIGNTGDHHDSPLSEVNMDVDG</sequence>